<evidence type="ECO:0000256" key="5">
    <source>
        <dbReference type="SAM" id="SignalP"/>
    </source>
</evidence>
<dbReference type="GO" id="GO:0005975">
    <property type="term" value="P:carbohydrate metabolic process"/>
    <property type="evidence" value="ECO:0007669"/>
    <property type="project" value="InterPro"/>
</dbReference>
<evidence type="ECO:0000313" key="7">
    <source>
        <dbReference type="EMBL" id="MBD1393782.1"/>
    </source>
</evidence>
<dbReference type="PANTHER" id="PTHR10963">
    <property type="entry name" value="GLYCOSYL HYDROLASE-RELATED"/>
    <property type="match status" value="1"/>
</dbReference>
<comment type="similarity">
    <text evidence="1">Belongs to the glycosyl hydrolase 16 family.</text>
</comment>
<dbReference type="InterPro" id="IPR013320">
    <property type="entry name" value="ConA-like_dom_sf"/>
</dbReference>
<comment type="caution">
    <text evidence="7">The sequence shown here is derived from an EMBL/GenBank/DDBJ whole genome shotgun (WGS) entry which is preliminary data.</text>
</comment>
<name>A0A926NRQ0_9SPHI</name>
<dbReference type="EMBL" id="JACWMX010000004">
    <property type="protein sequence ID" value="MBD1393782.1"/>
    <property type="molecule type" value="Genomic_DNA"/>
</dbReference>
<proteinExistence type="inferred from homology"/>
<dbReference type="GO" id="GO:0004553">
    <property type="term" value="F:hydrolase activity, hydrolyzing O-glycosyl compounds"/>
    <property type="evidence" value="ECO:0007669"/>
    <property type="project" value="InterPro"/>
</dbReference>
<keyword evidence="2 5" id="KW-0732">Signal</keyword>
<feature type="signal peptide" evidence="5">
    <location>
        <begin position="1"/>
        <end position="24"/>
    </location>
</feature>
<evidence type="ECO:0000259" key="6">
    <source>
        <dbReference type="PROSITE" id="PS51762"/>
    </source>
</evidence>
<evidence type="ECO:0000256" key="4">
    <source>
        <dbReference type="ARBA" id="ARBA00023295"/>
    </source>
</evidence>
<dbReference type="CDD" id="cd08023">
    <property type="entry name" value="GH16_laminarinase_like"/>
    <property type="match status" value="1"/>
</dbReference>
<reference evidence="7" key="1">
    <citation type="submission" date="2020-09" db="EMBL/GenBank/DDBJ databases">
        <title>Novel species of Mucilaginibacter isolated from a glacier on the Tibetan Plateau.</title>
        <authorList>
            <person name="Liu Q."/>
            <person name="Xin Y.-H."/>
        </authorList>
    </citation>
    <scope>NUCLEOTIDE SEQUENCE</scope>
    <source>
        <strain evidence="7">ZB1P21</strain>
    </source>
</reference>
<dbReference type="Gene3D" id="2.60.120.200">
    <property type="match status" value="1"/>
</dbReference>
<gene>
    <name evidence="7" type="ORF">IDJ76_11800</name>
</gene>
<feature type="chain" id="PRO_5037411524" evidence="5">
    <location>
        <begin position="25"/>
        <end position="283"/>
    </location>
</feature>
<dbReference type="PROSITE" id="PS51762">
    <property type="entry name" value="GH16_2"/>
    <property type="match status" value="1"/>
</dbReference>
<evidence type="ECO:0000256" key="3">
    <source>
        <dbReference type="ARBA" id="ARBA00022801"/>
    </source>
</evidence>
<dbReference type="InterPro" id="IPR000757">
    <property type="entry name" value="Beta-glucanase-like"/>
</dbReference>
<evidence type="ECO:0000256" key="1">
    <source>
        <dbReference type="ARBA" id="ARBA00006865"/>
    </source>
</evidence>
<protein>
    <submittedName>
        <fullName evidence="7">Glycoside hydrolase family 16 protein</fullName>
    </submittedName>
</protein>
<dbReference type="InterPro" id="IPR008263">
    <property type="entry name" value="GH16_AS"/>
</dbReference>
<sequence>MKNIKTASVCLVAAFCFSACSKQATDTTKAPTITPVAVLEDKGWAFETTPYFADEFSVNGAPNTANWTYENGGGGWGNAELEYYTPANAVVADGKLTITAKKETMGGMEYTSTRIVSKGLQLAKYGRVEVKARLPKGTGIWPAIWMMPQDSKYGNWPNSGEIDIMEMVGFDPGNVHFTVHNQTYFGANGQGGAKVISSFNTDFHVYRVDWTPYALRGYIDGDLIYTYTNNGKGPATYPYDQNFFLILNVAVGGSWGGTKGVDNTIFPAAMDVDYVHFYKMIDK</sequence>
<evidence type="ECO:0000256" key="2">
    <source>
        <dbReference type="ARBA" id="ARBA00022729"/>
    </source>
</evidence>
<dbReference type="AlphaFoldDB" id="A0A926NRQ0"/>
<feature type="domain" description="GH16" evidence="6">
    <location>
        <begin position="42"/>
        <end position="283"/>
    </location>
</feature>
<keyword evidence="3 7" id="KW-0378">Hydrolase</keyword>
<dbReference type="PROSITE" id="PS01034">
    <property type="entry name" value="GH16_1"/>
    <property type="match status" value="1"/>
</dbReference>
<keyword evidence="4" id="KW-0326">Glycosidase</keyword>
<dbReference type="InterPro" id="IPR050546">
    <property type="entry name" value="Glycosyl_Hydrlase_16"/>
</dbReference>
<keyword evidence="8" id="KW-1185">Reference proteome</keyword>
<dbReference type="PANTHER" id="PTHR10963:SF55">
    <property type="entry name" value="GLYCOSIDE HYDROLASE FAMILY 16 PROTEIN"/>
    <property type="match status" value="1"/>
</dbReference>
<evidence type="ECO:0000313" key="8">
    <source>
        <dbReference type="Proteomes" id="UP000619078"/>
    </source>
</evidence>
<dbReference type="Proteomes" id="UP000619078">
    <property type="component" value="Unassembled WGS sequence"/>
</dbReference>
<dbReference type="RefSeq" id="WP_191163517.1">
    <property type="nucleotide sequence ID" value="NZ_JACWMX010000004.1"/>
</dbReference>
<organism evidence="7 8">
    <name type="scientific">Mucilaginibacter glaciei</name>
    <dbReference type="NCBI Taxonomy" id="2772109"/>
    <lineage>
        <taxon>Bacteria</taxon>
        <taxon>Pseudomonadati</taxon>
        <taxon>Bacteroidota</taxon>
        <taxon>Sphingobacteriia</taxon>
        <taxon>Sphingobacteriales</taxon>
        <taxon>Sphingobacteriaceae</taxon>
        <taxon>Mucilaginibacter</taxon>
    </lineage>
</organism>
<dbReference type="SUPFAM" id="SSF49899">
    <property type="entry name" value="Concanavalin A-like lectins/glucanases"/>
    <property type="match status" value="1"/>
</dbReference>
<accession>A0A926NRQ0</accession>
<dbReference type="Pfam" id="PF00722">
    <property type="entry name" value="Glyco_hydro_16"/>
    <property type="match status" value="1"/>
</dbReference>